<evidence type="ECO:0000256" key="6">
    <source>
        <dbReference type="RuleBase" id="RU004466"/>
    </source>
</evidence>
<evidence type="ECO:0000313" key="7">
    <source>
        <dbReference type="EMBL" id="CAE10622.1"/>
    </source>
</evidence>
<dbReference type="EC" id="2.5.1.-" evidence="7"/>
<organism evidence="8">
    <name type="scientific">Wolinella succinogenes (strain ATCC 29543 / DSM 1740 / CCUG 13145 / JCM 31913 / LMG 7466 / NCTC 11488 / FDC 602W)</name>
    <name type="common">Vibrio succinogenes</name>
    <dbReference type="NCBI Taxonomy" id="273121"/>
    <lineage>
        <taxon>Bacteria</taxon>
        <taxon>Pseudomonadati</taxon>
        <taxon>Campylobacterota</taxon>
        <taxon>Epsilonproteobacteria</taxon>
        <taxon>Campylobacterales</taxon>
        <taxon>Helicobacteraceae</taxon>
        <taxon>Wolinella</taxon>
    </lineage>
</organism>
<gene>
    <name evidence="7" type="ordered locus">WS1582</name>
</gene>
<keyword evidence="8" id="KW-1185">Reference proteome</keyword>
<dbReference type="GO" id="GO:0008299">
    <property type="term" value="P:isoprenoid biosynthetic process"/>
    <property type="evidence" value="ECO:0007669"/>
    <property type="project" value="InterPro"/>
</dbReference>
<dbReference type="EMBL" id="BX571661">
    <property type="protein sequence ID" value="CAE10622.1"/>
    <property type="molecule type" value="Genomic_DNA"/>
</dbReference>
<reference evidence="7 8" key="1">
    <citation type="journal article" date="2003" name="Proc. Natl. Acad. Sci. U.S.A.">
        <title>Complete genome sequence and analysis of Wolinella succinogenes.</title>
        <authorList>
            <person name="Baar C."/>
            <person name="Eppinger M."/>
            <person name="Raddatz G."/>
            <person name="Simon JM."/>
            <person name="Lanz C."/>
            <person name="Klimmek O."/>
            <person name="Nandakumar R."/>
            <person name="Gross R."/>
            <person name="Rosinus A."/>
            <person name="Keller H."/>
            <person name="Jagtap P."/>
            <person name="Linke B."/>
            <person name="Meyer F."/>
            <person name="Lederer H."/>
            <person name="Schuster S.C."/>
        </authorList>
    </citation>
    <scope>NUCLEOTIDE SEQUENCE [LARGE SCALE GENOMIC DNA]</scope>
    <source>
        <strain evidence="8">ATCC 29543 / DSM 1740 / CCUG 13145 / JCM 31913 / LMG 7466 / NCTC 11488 / FDC 602W</strain>
    </source>
</reference>
<dbReference type="SUPFAM" id="SSF48576">
    <property type="entry name" value="Terpenoid synthases"/>
    <property type="match status" value="1"/>
</dbReference>
<dbReference type="KEGG" id="wsu:WS1582"/>
<proteinExistence type="inferred from homology"/>
<evidence type="ECO:0000256" key="2">
    <source>
        <dbReference type="ARBA" id="ARBA00006706"/>
    </source>
</evidence>
<evidence type="ECO:0000313" key="8">
    <source>
        <dbReference type="Proteomes" id="UP000000422"/>
    </source>
</evidence>
<keyword evidence="5" id="KW-0460">Magnesium</keyword>
<sequence length="300" mass="33288">MSVLERIEARVKEWLLEVGSKEALQMSQSLSSGKMLRSKLILAIAGESEESLSLCAAVELIQSASLLHDDVIDDAFTRRGKPSINAAFGNKNAIMLGDIFYSKAFFELTRFSPLIARTVSHAVVRLSLGELADVTLAQTFNLEEHLYMQMIEDKTASLIEAAAQAAALLVSRDSEAFRIYGKNLGLAFQIIDDLLDITQDSTTLGKPALNDFCEGKSTLPYIYLHRALDSADKARLEASFARTLAPEEAAWIKEKMHEHGAIAQSYALARSLGLEAIEQIRSQKCEKLEVIMREMIEREF</sequence>
<dbReference type="Proteomes" id="UP000000422">
    <property type="component" value="Chromosome"/>
</dbReference>
<keyword evidence="4" id="KW-0479">Metal-binding</keyword>
<dbReference type="AlphaFoldDB" id="Q7MBG4"/>
<dbReference type="PANTHER" id="PTHR12001">
    <property type="entry name" value="GERANYLGERANYL PYROPHOSPHATE SYNTHASE"/>
    <property type="match status" value="1"/>
</dbReference>
<dbReference type="SFLD" id="SFLDS00005">
    <property type="entry name" value="Isoprenoid_Synthase_Type_I"/>
    <property type="match status" value="1"/>
</dbReference>
<dbReference type="Gene3D" id="1.10.600.10">
    <property type="entry name" value="Farnesyl Diphosphate Synthase"/>
    <property type="match status" value="1"/>
</dbReference>
<accession>Q7MBG4</accession>
<dbReference type="eggNOG" id="COG0142">
    <property type="taxonomic scope" value="Bacteria"/>
</dbReference>
<dbReference type="Pfam" id="PF00348">
    <property type="entry name" value="polyprenyl_synt"/>
    <property type="match status" value="1"/>
</dbReference>
<dbReference type="PANTHER" id="PTHR12001:SF69">
    <property type="entry name" value="ALL TRANS-POLYPRENYL-DIPHOSPHATE SYNTHASE PDSS1"/>
    <property type="match status" value="1"/>
</dbReference>
<dbReference type="CDD" id="cd00685">
    <property type="entry name" value="Trans_IPPS_HT"/>
    <property type="match status" value="1"/>
</dbReference>
<evidence type="ECO:0000256" key="4">
    <source>
        <dbReference type="ARBA" id="ARBA00022723"/>
    </source>
</evidence>
<dbReference type="InterPro" id="IPR033749">
    <property type="entry name" value="Polyprenyl_synt_CS"/>
</dbReference>
<evidence type="ECO:0000256" key="3">
    <source>
        <dbReference type="ARBA" id="ARBA00022679"/>
    </source>
</evidence>
<dbReference type="HOGENOM" id="CLU_014015_2_0_7"/>
<dbReference type="InterPro" id="IPR000092">
    <property type="entry name" value="Polyprenyl_synt"/>
</dbReference>
<evidence type="ECO:0000256" key="5">
    <source>
        <dbReference type="ARBA" id="ARBA00022842"/>
    </source>
</evidence>
<comment type="cofactor">
    <cofactor evidence="1">
        <name>Mg(2+)</name>
        <dbReference type="ChEBI" id="CHEBI:18420"/>
    </cofactor>
</comment>
<dbReference type="PROSITE" id="PS00723">
    <property type="entry name" value="POLYPRENYL_SYNTHASE_1"/>
    <property type="match status" value="1"/>
</dbReference>
<name>Q7MBG4_WOLSU</name>
<dbReference type="GO" id="GO:0046872">
    <property type="term" value="F:metal ion binding"/>
    <property type="evidence" value="ECO:0007669"/>
    <property type="project" value="UniProtKB-KW"/>
</dbReference>
<comment type="similarity">
    <text evidence="2 6">Belongs to the FPP/GGPP synthase family.</text>
</comment>
<evidence type="ECO:0000256" key="1">
    <source>
        <dbReference type="ARBA" id="ARBA00001946"/>
    </source>
</evidence>
<dbReference type="STRING" id="273121.WS1582"/>
<dbReference type="InterPro" id="IPR008949">
    <property type="entry name" value="Isoprenoid_synthase_dom_sf"/>
</dbReference>
<dbReference type="RefSeq" id="WP_011139406.1">
    <property type="nucleotide sequence ID" value="NC_005090.1"/>
</dbReference>
<dbReference type="GO" id="GO:0004659">
    <property type="term" value="F:prenyltransferase activity"/>
    <property type="evidence" value="ECO:0007669"/>
    <property type="project" value="InterPro"/>
</dbReference>
<protein>
    <submittedName>
        <fullName evidence="7">POLYPRENYL SYNTHETASE</fullName>
        <ecNumber evidence="7">2.5.1.-</ecNumber>
    </submittedName>
</protein>
<keyword evidence="3 6" id="KW-0808">Transferase</keyword>
<dbReference type="PROSITE" id="PS00444">
    <property type="entry name" value="POLYPRENYL_SYNTHASE_2"/>
    <property type="match status" value="1"/>
</dbReference>